<dbReference type="CDD" id="cd03216">
    <property type="entry name" value="ABC_Carb_Monos_I"/>
    <property type="match status" value="1"/>
</dbReference>
<evidence type="ECO:0000313" key="11">
    <source>
        <dbReference type="Proteomes" id="UP001157160"/>
    </source>
</evidence>
<evidence type="ECO:0000256" key="3">
    <source>
        <dbReference type="ARBA" id="ARBA00022475"/>
    </source>
</evidence>
<dbReference type="PANTHER" id="PTHR43790:SF4">
    <property type="entry name" value="GUANOSINE IMPORT ATP-BINDING PROTEIN NUPO"/>
    <property type="match status" value="1"/>
</dbReference>
<dbReference type="InterPro" id="IPR050107">
    <property type="entry name" value="ABC_carbohydrate_import_ATPase"/>
</dbReference>
<keyword evidence="2" id="KW-0813">Transport</keyword>
<dbReference type="InterPro" id="IPR003439">
    <property type="entry name" value="ABC_transporter-like_ATP-bd"/>
</dbReference>
<dbReference type="InterPro" id="IPR017871">
    <property type="entry name" value="ABC_transporter-like_CS"/>
</dbReference>
<dbReference type="FunFam" id="3.40.50.300:FF:000127">
    <property type="entry name" value="Ribose import ATP-binding protein RbsA"/>
    <property type="match status" value="1"/>
</dbReference>
<dbReference type="Pfam" id="PF00005">
    <property type="entry name" value="ABC_tran"/>
    <property type="match status" value="2"/>
</dbReference>
<feature type="domain" description="ABC transporter" evidence="9">
    <location>
        <begin position="256"/>
        <end position="499"/>
    </location>
</feature>
<evidence type="ECO:0000256" key="6">
    <source>
        <dbReference type="ARBA" id="ARBA00022840"/>
    </source>
</evidence>
<evidence type="ECO:0000256" key="1">
    <source>
        <dbReference type="ARBA" id="ARBA00004202"/>
    </source>
</evidence>
<dbReference type="SMART" id="SM00382">
    <property type="entry name" value="AAA"/>
    <property type="match status" value="2"/>
</dbReference>
<dbReference type="Proteomes" id="UP001157160">
    <property type="component" value="Unassembled WGS sequence"/>
</dbReference>
<evidence type="ECO:0000313" key="10">
    <source>
        <dbReference type="EMBL" id="GMA29854.1"/>
    </source>
</evidence>
<dbReference type="CDD" id="cd03215">
    <property type="entry name" value="ABC_Carb_Monos_II"/>
    <property type="match status" value="1"/>
</dbReference>
<dbReference type="RefSeq" id="WP_284234321.1">
    <property type="nucleotide sequence ID" value="NZ_BSUL01000001.1"/>
</dbReference>
<accession>A0AA37UJ33</accession>
<keyword evidence="7" id="KW-1278">Translocase</keyword>
<comment type="caution">
    <text evidence="10">The sequence shown here is derived from an EMBL/GenBank/DDBJ whole genome shotgun (WGS) entry which is preliminary data.</text>
</comment>
<name>A0AA37UJ33_9MICO</name>
<feature type="domain" description="ABC transporter" evidence="9">
    <location>
        <begin position="4"/>
        <end position="239"/>
    </location>
</feature>
<evidence type="ECO:0000256" key="7">
    <source>
        <dbReference type="ARBA" id="ARBA00022967"/>
    </source>
</evidence>
<sequence>MRALELSGITKRYPKVVANGGISLAVEQGEIHALIGENGAGKSTLVSILYGFVQPDEGTIVVGGERRSFKDPTDAIAAGLGMVFQNFNLFPELTVAENVVFGAEPGRLGLVDRRAAAAEVGDLAERYGLQVPVGERVEHLPVGVLQRVEILKSLYRDARILILDEPTGVLTPQESEGLFEVMRSLRAAGKSIIFITHKLDEVMAVADRVTVLRDGRVTASLVTAETSPREISRHMTGRDVELSQRLARSAPGAPVLEVEGVTVEVDGRTAVDDVSLSVRAGEIVGIAGVAGNGQDALAAAIGGHHPLRSGRIRIAGTDVDGADNRRRRDLGFTHIPEDRHVTGSAPLGDAVLNLAVGYHRRSPLRERGLLQPKRMVEHAERLIRRFGVRIAGPAVAVGTLSGGNLQKIVVARELGHDAPLLVAEQPTRGVDIGAIESIHGELDEYRARGGAVLLVSSELSEVLNLSDRIAVMFEGRVMAVIPSAEATVPLLGLMMAGVPYETALAEEAASAAEGGTAR</sequence>
<evidence type="ECO:0000259" key="9">
    <source>
        <dbReference type="PROSITE" id="PS50893"/>
    </source>
</evidence>
<evidence type="ECO:0000256" key="2">
    <source>
        <dbReference type="ARBA" id="ARBA00022448"/>
    </source>
</evidence>
<keyword evidence="5" id="KW-0547">Nucleotide-binding</keyword>
<dbReference type="PROSITE" id="PS50893">
    <property type="entry name" value="ABC_TRANSPORTER_2"/>
    <property type="match status" value="2"/>
</dbReference>
<evidence type="ECO:0000256" key="4">
    <source>
        <dbReference type="ARBA" id="ARBA00022737"/>
    </source>
</evidence>
<dbReference type="SUPFAM" id="SSF52540">
    <property type="entry name" value="P-loop containing nucleoside triphosphate hydrolases"/>
    <property type="match status" value="2"/>
</dbReference>
<dbReference type="InterPro" id="IPR027417">
    <property type="entry name" value="P-loop_NTPase"/>
</dbReference>
<keyword evidence="4" id="KW-0677">Repeat</keyword>
<keyword evidence="6 10" id="KW-0067">ATP-binding</keyword>
<dbReference type="AlphaFoldDB" id="A0AA37UJ33"/>
<dbReference type="GO" id="GO:0005886">
    <property type="term" value="C:plasma membrane"/>
    <property type="evidence" value="ECO:0007669"/>
    <property type="project" value="UniProtKB-SubCell"/>
</dbReference>
<organism evidence="10 11">
    <name type="scientific">Arenivirga flava</name>
    <dbReference type="NCBI Taxonomy" id="1930060"/>
    <lineage>
        <taxon>Bacteria</taxon>
        <taxon>Bacillati</taxon>
        <taxon>Actinomycetota</taxon>
        <taxon>Actinomycetes</taxon>
        <taxon>Micrococcales</taxon>
        <taxon>Microbacteriaceae</taxon>
        <taxon>Arenivirga</taxon>
    </lineage>
</organism>
<keyword evidence="11" id="KW-1185">Reference proteome</keyword>
<dbReference type="GO" id="GO:0016887">
    <property type="term" value="F:ATP hydrolysis activity"/>
    <property type="evidence" value="ECO:0007669"/>
    <property type="project" value="InterPro"/>
</dbReference>
<dbReference type="GO" id="GO:0005524">
    <property type="term" value="F:ATP binding"/>
    <property type="evidence" value="ECO:0007669"/>
    <property type="project" value="UniProtKB-KW"/>
</dbReference>
<evidence type="ECO:0000256" key="8">
    <source>
        <dbReference type="ARBA" id="ARBA00023136"/>
    </source>
</evidence>
<keyword evidence="3" id="KW-1003">Cell membrane</keyword>
<evidence type="ECO:0000256" key="5">
    <source>
        <dbReference type="ARBA" id="ARBA00022741"/>
    </source>
</evidence>
<dbReference type="PROSITE" id="PS00211">
    <property type="entry name" value="ABC_TRANSPORTER_1"/>
    <property type="match status" value="1"/>
</dbReference>
<dbReference type="EMBL" id="BSUL01000001">
    <property type="protein sequence ID" value="GMA29854.1"/>
    <property type="molecule type" value="Genomic_DNA"/>
</dbReference>
<dbReference type="PANTHER" id="PTHR43790">
    <property type="entry name" value="CARBOHYDRATE TRANSPORT ATP-BINDING PROTEIN MG119-RELATED"/>
    <property type="match status" value="1"/>
</dbReference>
<reference evidence="10 11" key="1">
    <citation type="journal article" date="2014" name="Int. J. Syst. Evol. Microbiol.">
        <title>Complete genome sequence of Corynebacterium casei LMG S-19264T (=DSM 44701T), isolated from a smear-ripened cheese.</title>
        <authorList>
            <consortium name="US DOE Joint Genome Institute (JGI-PGF)"/>
            <person name="Walter F."/>
            <person name="Albersmeier A."/>
            <person name="Kalinowski J."/>
            <person name="Ruckert C."/>
        </authorList>
    </citation>
    <scope>NUCLEOTIDE SEQUENCE [LARGE SCALE GENOMIC DNA]</scope>
    <source>
        <strain evidence="10 11">NBRC 112289</strain>
    </source>
</reference>
<dbReference type="InterPro" id="IPR003593">
    <property type="entry name" value="AAA+_ATPase"/>
</dbReference>
<protein>
    <submittedName>
        <fullName evidence="10">Sugar ABC transporter ATP-binding protein</fullName>
    </submittedName>
</protein>
<dbReference type="Gene3D" id="3.40.50.300">
    <property type="entry name" value="P-loop containing nucleotide triphosphate hydrolases"/>
    <property type="match status" value="2"/>
</dbReference>
<comment type="subcellular location">
    <subcellularLocation>
        <location evidence="1">Cell membrane</location>
        <topology evidence="1">Peripheral membrane protein</topology>
    </subcellularLocation>
</comment>
<proteinExistence type="predicted"/>
<keyword evidence="8" id="KW-0472">Membrane</keyword>
<gene>
    <name evidence="10" type="ORF">GCM10025874_31070</name>
</gene>